<feature type="domain" description="Ketoreductase" evidence="3">
    <location>
        <begin position="5"/>
        <end position="218"/>
    </location>
</feature>
<protein>
    <submittedName>
        <fullName evidence="4">Beta-ketoacyl-ACP reductase</fullName>
    </submittedName>
</protein>
<dbReference type="SMART" id="SM00822">
    <property type="entry name" value="PKS_KR"/>
    <property type="match status" value="1"/>
</dbReference>
<proteinExistence type="inferred from homology"/>
<dbReference type="SUPFAM" id="SSF51735">
    <property type="entry name" value="NAD(P)-binding Rossmann-fold domains"/>
    <property type="match status" value="1"/>
</dbReference>
<reference evidence="4 5" key="1">
    <citation type="submission" date="2016-12" db="EMBL/GenBank/DDBJ databases">
        <title>The draft genome sequence of Actinophytocola xinjiangensis.</title>
        <authorList>
            <person name="Wang W."/>
            <person name="Yuan L."/>
        </authorList>
    </citation>
    <scope>NUCLEOTIDE SEQUENCE [LARGE SCALE GENOMIC DNA]</scope>
    <source>
        <strain evidence="4 5">CGMCC 4.4663</strain>
    </source>
</reference>
<dbReference type="Proteomes" id="UP000185696">
    <property type="component" value="Unassembled WGS sequence"/>
</dbReference>
<dbReference type="NCBIfam" id="NF009466">
    <property type="entry name" value="PRK12826.1-2"/>
    <property type="match status" value="1"/>
</dbReference>
<evidence type="ECO:0000256" key="1">
    <source>
        <dbReference type="ARBA" id="ARBA00006484"/>
    </source>
</evidence>
<dbReference type="RefSeq" id="WP_075130990.1">
    <property type="nucleotide sequence ID" value="NZ_MSIF01000001.1"/>
</dbReference>
<organism evidence="4 5">
    <name type="scientific">Actinophytocola xinjiangensis</name>
    <dbReference type="NCBI Taxonomy" id="485602"/>
    <lineage>
        <taxon>Bacteria</taxon>
        <taxon>Bacillati</taxon>
        <taxon>Actinomycetota</taxon>
        <taxon>Actinomycetes</taxon>
        <taxon>Pseudonocardiales</taxon>
        <taxon>Pseudonocardiaceae</taxon>
    </lineage>
</organism>
<dbReference type="PRINTS" id="PR00080">
    <property type="entry name" value="SDRFAMILY"/>
</dbReference>
<dbReference type="InterPro" id="IPR057326">
    <property type="entry name" value="KR_dom"/>
</dbReference>
<evidence type="ECO:0000259" key="3">
    <source>
        <dbReference type="SMART" id="SM00822"/>
    </source>
</evidence>
<evidence type="ECO:0000313" key="4">
    <source>
        <dbReference type="EMBL" id="OLF14042.1"/>
    </source>
</evidence>
<dbReference type="AlphaFoldDB" id="A0A7Z0WSQ3"/>
<dbReference type="Pfam" id="PF13561">
    <property type="entry name" value="adh_short_C2"/>
    <property type="match status" value="1"/>
</dbReference>
<evidence type="ECO:0000256" key="2">
    <source>
        <dbReference type="ARBA" id="ARBA00023002"/>
    </source>
</evidence>
<name>A0A7Z0WSQ3_9PSEU</name>
<dbReference type="GO" id="GO:0016491">
    <property type="term" value="F:oxidoreductase activity"/>
    <property type="evidence" value="ECO:0007669"/>
    <property type="project" value="UniProtKB-KW"/>
</dbReference>
<comment type="caution">
    <text evidence="4">The sequence shown here is derived from an EMBL/GenBank/DDBJ whole genome shotgun (WGS) entry which is preliminary data.</text>
</comment>
<dbReference type="InterPro" id="IPR020904">
    <property type="entry name" value="Sc_DH/Rdtase_CS"/>
</dbReference>
<gene>
    <name evidence="4" type="ORF">BLA60_02380</name>
</gene>
<dbReference type="Gene3D" id="3.40.50.720">
    <property type="entry name" value="NAD(P)-binding Rossmann-like Domain"/>
    <property type="match status" value="1"/>
</dbReference>
<keyword evidence="5" id="KW-1185">Reference proteome</keyword>
<dbReference type="InterPro" id="IPR050259">
    <property type="entry name" value="SDR"/>
</dbReference>
<dbReference type="OrthoDB" id="9804774at2"/>
<dbReference type="FunFam" id="3.40.50.720:FF:000173">
    <property type="entry name" value="3-oxoacyl-[acyl-carrier protein] reductase"/>
    <property type="match status" value="1"/>
</dbReference>
<accession>A0A7Z0WSQ3</accession>
<sequence>MGESRVAMVTGGSRGIGRAVVLRLARDGHDVAFCYRAEDDAAQRLVTEAGEHGVRVVATRVDVTDPDAVRQWVADTRTGLGAIDTVVTSAGVLADRALVTMRDTDWDRVVDTSLDGTFHVCRAVVFEMMKRRAGSVVTISSVGGVHGNAGQTNYAAAKAGVIGFTKALAKEVGRYRIRANVVAPGYVETAMTDGMDAKALDDARARIPLGRLGRPEEVAEVVAFLASDRASYVSGAVLQVDGAFG</sequence>
<dbReference type="PROSITE" id="PS00061">
    <property type="entry name" value="ADH_SHORT"/>
    <property type="match status" value="1"/>
</dbReference>
<dbReference type="PRINTS" id="PR00081">
    <property type="entry name" value="GDHRDH"/>
</dbReference>
<keyword evidence="2" id="KW-0560">Oxidoreductase</keyword>
<dbReference type="InterPro" id="IPR002347">
    <property type="entry name" value="SDR_fam"/>
</dbReference>
<dbReference type="InterPro" id="IPR036291">
    <property type="entry name" value="NAD(P)-bd_dom_sf"/>
</dbReference>
<dbReference type="PANTHER" id="PTHR42879:SF2">
    <property type="entry name" value="3-OXOACYL-[ACYL-CARRIER-PROTEIN] REDUCTASE FABG"/>
    <property type="match status" value="1"/>
</dbReference>
<evidence type="ECO:0000313" key="5">
    <source>
        <dbReference type="Proteomes" id="UP000185696"/>
    </source>
</evidence>
<dbReference type="EMBL" id="MSIF01000001">
    <property type="protein sequence ID" value="OLF14042.1"/>
    <property type="molecule type" value="Genomic_DNA"/>
</dbReference>
<comment type="similarity">
    <text evidence="1">Belongs to the short-chain dehydrogenases/reductases (SDR) family.</text>
</comment>
<dbReference type="GO" id="GO:0032787">
    <property type="term" value="P:monocarboxylic acid metabolic process"/>
    <property type="evidence" value="ECO:0007669"/>
    <property type="project" value="UniProtKB-ARBA"/>
</dbReference>
<dbReference type="PANTHER" id="PTHR42879">
    <property type="entry name" value="3-OXOACYL-(ACYL-CARRIER-PROTEIN) REDUCTASE"/>
    <property type="match status" value="1"/>
</dbReference>